<dbReference type="EMBL" id="PKPP01010415">
    <property type="protein sequence ID" value="PWA46181.1"/>
    <property type="molecule type" value="Genomic_DNA"/>
</dbReference>
<feature type="domain" description="MADS-box" evidence="6">
    <location>
        <begin position="7"/>
        <end position="67"/>
    </location>
</feature>
<comment type="subcellular location">
    <subcellularLocation>
        <location evidence="1">Nucleus</location>
    </subcellularLocation>
</comment>
<evidence type="ECO:0000256" key="4">
    <source>
        <dbReference type="ARBA" id="ARBA00023163"/>
    </source>
</evidence>
<sequence>MAKLPKSGRKKIEIKRINNERERAVTMSKRHNGLFKKACELATLCGVHIAIIFFTIGGKSHSFGSPSICSILNKFRRINEADEQPENFMTRLANCNESRLQELNKHYNEISDKLFSERKRGKILEETLKGSLGGKTSEECFSGLETEKIVKEKFHLIELKKIVKGILESRAACSSSKDDF</sequence>
<proteinExistence type="predicted"/>
<dbReference type="PANTHER" id="PTHR11945">
    <property type="entry name" value="MADS BOX PROTEIN"/>
    <property type="match status" value="1"/>
</dbReference>
<comment type="caution">
    <text evidence="7">The sequence shown here is derived from an EMBL/GenBank/DDBJ whole genome shotgun (WGS) entry which is preliminary data.</text>
</comment>
<dbReference type="Proteomes" id="UP000245207">
    <property type="component" value="Unassembled WGS sequence"/>
</dbReference>
<evidence type="ECO:0000259" key="6">
    <source>
        <dbReference type="PROSITE" id="PS50066"/>
    </source>
</evidence>
<accession>A0A2U1LB37</accession>
<keyword evidence="8" id="KW-1185">Reference proteome</keyword>
<dbReference type="PANTHER" id="PTHR11945:SF821">
    <property type="entry name" value="AGAMOUS-LIKE 57"/>
    <property type="match status" value="1"/>
</dbReference>
<dbReference type="PROSITE" id="PS50066">
    <property type="entry name" value="MADS_BOX_2"/>
    <property type="match status" value="1"/>
</dbReference>
<dbReference type="GO" id="GO:0000978">
    <property type="term" value="F:RNA polymerase II cis-regulatory region sequence-specific DNA binding"/>
    <property type="evidence" value="ECO:0007669"/>
    <property type="project" value="TreeGrafter"/>
</dbReference>
<reference evidence="7 8" key="1">
    <citation type="journal article" date="2018" name="Mol. Plant">
        <title>The genome of Artemisia annua provides insight into the evolution of Asteraceae family and artemisinin biosynthesis.</title>
        <authorList>
            <person name="Shen Q."/>
            <person name="Zhang L."/>
            <person name="Liao Z."/>
            <person name="Wang S."/>
            <person name="Yan T."/>
            <person name="Shi P."/>
            <person name="Liu M."/>
            <person name="Fu X."/>
            <person name="Pan Q."/>
            <person name="Wang Y."/>
            <person name="Lv Z."/>
            <person name="Lu X."/>
            <person name="Zhang F."/>
            <person name="Jiang W."/>
            <person name="Ma Y."/>
            <person name="Chen M."/>
            <person name="Hao X."/>
            <person name="Li L."/>
            <person name="Tang Y."/>
            <person name="Lv G."/>
            <person name="Zhou Y."/>
            <person name="Sun X."/>
            <person name="Brodelius P.E."/>
            <person name="Rose J.K.C."/>
            <person name="Tang K."/>
        </authorList>
    </citation>
    <scope>NUCLEOTIDE SEQUENCE [LARGE SCALE GENOMIC DNA]</scope>
    <source>
        <strain evidence="8">cv. Huhao1</strain>
        <tissue evidence="7">Leaf</tissue>
    </source>
</reference>
<dbReference type="SMART" id="SM00432">
    <property type="entry name" value="MADS"/>
    <property type="match status" value="1"/>
</dbReference>
<evidence type="ECO:0000313" key="8">
    <source>
        <dbReference type="Proteomes" id="UP000245207"/>
    </source>
</evidence>
<dbReference type="AlphaFoldDB" id="A0A2U1LB37"/>
<evidence type="ECO:0000256" key="3">
    <source>
        <dbReference type="ARBA" id="ARBA00023125"/>
    </source>
</evidence>
<dbReference type="OrthoDB" id="1898716at2759"/>
<gene>
    <name evidence="7" type="ORF">CTI12_AA511300</name>
</gene>
<keyword evidence="5" id="KW-0539">Nucleus</keyword>
<name>A0A2U1LB37_ARTAN</name>
<evidence type="ECO:0000256" key="1">
    <source>
        <dbReference type="ARBA" id="ARBA00004123"/>
    </source>
</evidence>
<protein>
    <submittedName>
        <fullName evidence="7">Transcription factor, MADS-box</fullName>
    </submittedName>
</protein>
<dbReference type="InterPro" id="IPR002100">
    <property type="entry name" value="TF_MADSbox"/>
</dbReference>
<dbReference type="Gene3D" id="3.40.1810.10">
    <property type="entry name" value="Transcription factor, MADS-box"/>
    <property type="match status" value="1"/>
</dbReference>
<dbReference type="SUPFAM" id="SSF55455">
    <property type="entry name" value="SRF-like"/>
    <property type="match status" value="1"/>
</dbReference>
<evidence type="ECO:0000256" key="2">
    <source>
        <dbReference type="ARBA" id="ARBA00023015"/>
    </source>
</evidence>
<keyword evidence="2" id="KW-0805">Transcription regulation</keyword>
<dbReference type="Pfam" id="PF00319">
    <property type="entry name" value="SRF-TF"/>
    <property type="match status" value="1"/>
</dbReference>
<dbReference type="GO" id="GO:0000981">
    <property type="term" value="F:DNA-binding transcription factor activity, RNA polymerase II-specific"/>
    <property type="evidence" value="ECO:0007669"/>
    <property type="project" value="TreeGrafter"/>
</dbReference>
<keyword evidence="3" id="KW-0238">DNA-binding</keyword>
<keyword evidence="4" id="KW-0804">Transcription</keyword>
<dbReference type="GO" id="GO:0046983">
    <property type="term" value="F:protein dimerization activity"/>
    <property type="evidence" value="ECO:0007669"/>
    <property type="project" value="InterPro"/>
</dbReference>
<dbReference type="PRINTS" id="PR00404">
    <property type="entry name" value="MADSDOMAIN"/>
</dbReference>
<dbReference type="GO" id="GO:0005634">
    <property type="term" value="C:nucleus"/>
    <property type="evidence" value="ECO:0007669"/>
    <property type="project" value="UniProtKB-SubCell"/>
</dbReference>
<evidence type="ECO:0000313" key="7">
    <source>
        <dbReference type="EMBL" id="PWA46181.1"/>
    </source>
</evidence>
<organism evidence="7 8">
    <name type="scientific">Artemisia annua</name>
    <name type="common">Sweet wormwood</name>
    <dbReference type="NCBI Taxonomy" id="35608"/>
    <lineage>
        <taxon>Eukaryota</taxon>
        <taxon>Viridiplantae</taxon>
        <taxon>Streptophyta</taxon>
        <taxon>Embryophyta</taxon>
        <taxon>Tracheophyta</taxon>
        <taxon>Spermatophyta</taxon>
        <taxon>Magnoliopsida</taxon>
        <taxon>eudicotyledons</taxon>
        <taxon>Gunneridae</taxon>
        <taxon>Pentapetalae</taxon>
        <taxon>asterids</taxon>
        <taxon>campanulids</taxon>
        <taxon>Asterales</taxon>
        <taxon>Asteraceae</taxon>
        <taxon>Asteroideae</taxon>
        <taxon>Anthemideae</taxon>
        <taxon>Artemisiinae</taxon>
        <taxon>Artemisia</taxon>
    </lineage>
</organism>
<dbReference type="STRING" id="35608.A0A2U1LB37"/>
<evidence type="ECO:0000256" key="5">
    <source>
        <dbReference type="ARBA" id="ARBA00023242"/>
    </source>
</evidence>
<dbReference type="InterPro" id="IPR036879">
    <property type="entry name" value="TF_MADSbox_sf"/>
</dbReference>